<sequence length="83" mass="9043">MDDALLEQDVKPAGYAAGCGIRHCGEVDETGPTVSGERVEDLLVLGAEVYRVVSDDRRLREWGAVAPEHGFLFRDSAPWSAAR</sequence>
<dbReference type="EMBL" id="BMRP01000091">
    <property type="protein sequence ID" value="GGV04021.1"/>
    <property type="molecule type" value="Genomic_DNA"/>
</dbReference>
<proteinExistence type="predicted"/>
<protein>
    <submittedName>
        <fullName evidence="1">Uncharacterized protein</fullName>
    </submittedName>
</protein>
<comment type="caution">
    <text evidence="1">The sequence shown here is derived from an EMBL/GenBank/DDBJ whole genome shotgun (WGS) entry which is preliminary data.</text>
</comment>
<evidence type="ECO:0000313" key="1">
    <source>
        <dbReference type="EMBL" id="GGV04021.1"/>
    </source>
</evidence>
<organism evidence="1 2">
    <name type="scientific">Streptomyces albospinus</name>
    <dbReference type="NCBI Taxonomy" id="285515"/>
    <lineage>
        <taxon>Bacteria</taxon>
        <taxon>Bacillati</taxon>
        <taxon>Actinomycetota</taxon>
        <taxon>Actinomycetes</taxon>
        <taxon>Kitasatosporales</taxon>
        <taxon>Streptomycetaceae</taxon>
        <taxon>Streptomyces</taxon>
    </lineage>
</organism>
<evidence type="ECO:0000313" key="2">
    <source>
        <dbReference type="Proteomes" id="UP000654471"/>
    </source>
</evidence>
<keyword evidence="2" id="KW-1185">Reference proteome</keyword>
<reference evidence="2" key="1">
    <citation type="journal article" date="2019" name="Int. J. Syst. Evol. Microbiol.">
        <title>The Global Catalogue of Microorganisms (GCM) 10K type strain sequencing project: providing services to taxonomists for standard genome sequencing and annotation.</title>
        <authorList>
            <consortium name="The Broad Institute Genomics Platform"/>
            <consortium name="The Broad Institute Genome Sequencing Center for Infectious Disease"/>
            <person name="Wu L."/>
            <person name="Ma J."/>
        </authorList>
    </citation>
    <scope>NUCLEOTIDE SEQUENCE [LARGE SCALE GENOMIC DNA]</scope>
    <source>
        <strain evidence="2">JCM 3399</strain>
    </source>
</reference>
<name>A0ABQ2VPV1_9ACTN</name>
<accession>A0ABQ2VPV1</accession>
<gene>
    <name evidence="1" type="ORF">GCM10010211_84100</name>
</gene>
<dbReference type="Proteomes" id="UP000654471">
    <property type="component" value="Unassembled WGS sequence"/>
</dbReference>